<dbReference type="GO" id="GO:0003700">
    <property type="term" value="F:DNA-binding transcription factor activity"/>
    <property type="evidence" value="ECO:0007669"/>
    <property type="project" value="InterPro"/>
</dbReference>
<dbReference type="PRINTS" id="PR00039">
    <property type="entry name" value="HTHLYSR"/>
</dbReference>
<dbReference type="PANTHER" id="PTHR30346">
    <property type="entry name" value="TRANSCRIPTIONAL DUAL REGULATOR HCAR-RELATED"/>
    <property type="match status" value="1"/>
</dbReference>
<dbReference type="Gene3D" id="1.10.10.10">
    <property type="entry name" value="Winged helix-like DNA-binding domain superfamily/Winged helix DNA-binding domain"/>
    <property type="match status" value="1"/>
</dbReference>
<keyword evidence="2" id="KW-0805">Transcription regulation</keyword>
<accession>A0A512DAV5</accession>
<feature type="domain" description="HTH lysR-type" evidence="5">
    <location>
        <begin position="3"/>
        <end position="60"/>
    </location>
</feature>
<name>A0A512DAV5_9CELL</name>
<dbReference type="PANTHER" id="PTHR30346:SF28">
    <property type="entry name" value="HTH-TYPE TRANSCRIPTIONAL REGULATOR CYNR"/>
    <property type="match status" value="1"/>
</dbReference>
<dbReference type="AlphaFoldDB" id="A0A512DAV5"/>
<evidence type="ECO:0000256" key="3">
    <source>
        <dbReference type="ARBA" id="ARBA00023125"/>
    </source>
</evidence>
<keyword evidence="3" id="KW-0238">DNA-binding</keyword>
<dbReference type="OrthoDB" id="3636008at2"/>
<dbReference type="Proteomes" id="UP000321181">
    <property type="component" value="Unassembled WGS sequence"/>
</dbReference>
<proteinExistence type="inferred from homology"/>
<dbReference type="GO" id="GO:0032993">
    <property type="term" value="C:protein-DNA complex"/>
    <property type="evidence" value="ECO:0007669"/>
    <property type="project" value="TreeGrafter"/>
</dbReference>
<comment type="similarity">
    <text evidence="1">Belongs to the LysR transcriptional regulatory family.</text>
</comment>
<keyword evidence="7" id="KW-1185">Reference proteome</keyword>
<comment type="caution">
    <text evidence="6">The sequence shown here is derived from an EMBL/GenBank/DDBJ whole genome shotgun (WGS) entry which is preliminary data.</text>
</comment>
<reference evidence="6 7" key="1">
    <citation type="submission" date="2019-07" db="EMBL/GenBank/DDBJ databases">
        <title>Whole genome shotgun sequence of Cellulomonas aerilata NBRC 106308.</title>
        <authorList>
            <person name="Hosoyama A."/>
            <person name="Uohara A."/>
            <person name="Ohji S."/>
            <person name="Ichikawa N."/>
        </authorList>
    </citation>
    <scope>NUCLEOTIDE SEQUENCE [LARGE SCALE GENOMIC DNA]</scope>
    <source>
        <strain evidence="6 7">NBRC 106308</strain>
    </source>
</reference>
<dbReference type="InterPro" id="IPR005119">
    <property type="entry name" value="LysR_subst-bd"/>
</dbReference>
<dbReference type="SUPFAM" id="SSF46785">
    <property type="entry name" value="Winged helix' DNA-binding domain"/>
    <property type="match status" value="1"/>
</dbReference>
<protein>
    <submittedName>
        <fullName evidence="6">LysR family transcriptional regulator</fullName>
    </submittedName>
</protein>
<dbReference type="Gene3D" id="3.40.190.10">
    <property type="entry name" value="Periplasmic binding protein-like II"/>
    <property type="match status" value="2"/>
</dbReference>
<evidence type="ECO:0000313" key="7">
    <source>
        <dbReference type="Proteomes" id="UP000321181"/>
    </source>
</evidence>
<dbReference type="SUPFAM" id="SSF53850">
    <property type="entry name" value="Periplasmic binding protein-like II"/>
    <property type="match status" value="1"/>
</dbReference>
<keyword evidence="4" id="KW-0804">Transcription</keyword>
<dbReference type="FunFam" id="1.10.10.10:FF:000001">
    <property type="entry name" value="LysR family transcriptional regulator"/>
    <property type="match status" value="1"/>
</dbReference>
<dbReference type="InterPro" id="IPR036388">
    <property type="entry name" value="WH-like_DNA-bd_sf"/>
</dbReference>
<evidence type="ECO:0000259" key="5">
    <source>
        <dbReference type="PROSITE" id="PS50931"/>
    </source>
</evidence>
<dbReference type="EMBL" id="BJYY01000010">
    <property type="protein sequence ID" value="GEO33517.1"/>
    <property type="molecule type" value="Genomic_DNA"/>
</dbReference>
<dbReference type="Pfam" id="PF00126">
    <property type="entry name" value="HTH_1"/>
    <property type="match status" value="1"/>
</dbReference>
<dbReference type="InterPro" id="IPR036390">
    <property type="entry name" value="WH_DNA-bd_sf"/>
</dbReference>
<evidence type="ECO:0000256" key="2">
    <source>
        <dbReference type="ARBA" id="ARBA00023015"/>
    </source>
</evidence>
<dbReference type="InterPro" id="IPR000847">
    <property type="entry name" value="LysR_HTH_N"/>
</dbReference>
<organism evidence="6 7">
    <name type="scientific">Cellulomonas aerilata</name>
    <dbReference type="NCBI Taxonomy" id="515326"/>
    <lineage>
        <taxon>Bacteria</taxon>
        <taxon>Bacillati</taxon>
        <taxon>Actinomycetota</taxon>
        <taxon>Actinomycetes</taxon>
        <taxon>Micrococcales</taxon>
        <taxon>Cellulomonadaceae</taxon>
        <taxon>Cellulomonas</taxon>
    </lineage>
</organism>
<dbReference type="GO" id="GO:0003677">
    <property type="term" value="F:DNA binding"/>
    <property type="evidence" value="ECO:0007669"/>
    <property type="project" value="UniProtKB-KW"/>
</dbReference>
<gene>
    <name evidence="6" type="ORF">CAE01nite_12420</name>
</gene>
<dbReference type="Pfam" id="PF03466">
    <property type="entry name" value="LysR_substrate"/>
    <property type="match status" value="1"/>
</dbReference>
<dbReference type="RefSeq" id="WP_146901596.1">
    <property type="nucleotide sequence ID" value="NZ_BAAARM010000002.1"/>
</dbReference>
<evidence type="ECO:0000256" key="1">
    <source>
        <dbReference type="ARBA" id="ARBA00009437"/>
    </source>
</evidence>
<dbReference type="PROSITE" id="PS50931">
    <property type="entry name" value="HTH_LYSR"/>
    <property type="match status" value="1"/>
</dbReference>
<sequence>MAVELRHLRSLLAVVEEGTFTDAAIALRTSQASVSRAVADLEGELGARLFQRTSRGAVPTVAGVRVAAHARRVVDEVDAMARVADVTQAEVRVGYAWSALGRHTTALQRRWSGEHPGSALVFVQAGTSTAGLLEGAADIVVTRRPLDQRRFRCVPVGVETRYAAVAADDPLARRRSLRMSDFAGSTVAIDARTGTTTEELWPPDAAPATTRDTHNVDEWLTLIAARQAMGLTSAATTFQHPRPGIAYRLVRDAEPVPVWLGWWRDDEPSCASQLVQMATELYAESD</sequence>
<evidence type="ECO:0000313" key="6">
    <source>
        <dbReference type="EMBL" id="GEO33517.1"/>
    </source>
</evidence>
<evidence type="ECO:0000256" key="4">
    <source>
        <dbReference type="ARBA" id="ARBA00023163"/>
    </source>
</evidence>